<comment type="caution">
    <text evidence="3">The sequence shown here is derived from an EMBL/GenBank/DDBJ whole genome shotgun (WGS) entry which is preliminary data.</text>
</comment>
<protein>
    <submittedName>
        <fullName evidence="3">DUF2892 domain-containing protein</fullName>
    </submittedName>
</protein>
<feature type="transmembrane region" description="Helical" evidence="1">
    <location>
        <begin position="10"/>
        <end position="28"/>
    </location>
</feature>
<keyword evidence="4" id="KW-1185">Reference proteome</keyword>
<evidence type="ECO:0000313" key="3">
    <source>
        <dbReference type="EMBL" id="MDR7667309.1"/>
    </source>
</evidence>
<gene>
    <name evidence="3" type="ORF">RG963_16320</name>
</gene>
<evidence type="ECO:0000313" key="4">
    <source>
        <dbReference type="Proteomes" id="UP001246244"/>
    </source>
</evidence>
<dbReference type="InterPro" id="IPR021309">
    <property type="entry name" value="YgaP-like_TM"/>
</dbReference>
<dbReference type="RefSeq" id="WP_310577337.1">
    <property type="nucleotide sequence ID" value="NZ_JAVKPK010000131.1"/>
</dbReference>
<proteinExistence type="predicted"/>
<accession>A0ABU2D5Q0</accession>
<feature type="domain" description="Inner membrane protein YgaP-like transmembrane" evidence="2">
    <location>
        <begin position="1"/>
        <end position="66"/>
    </location>
</feature>
<dbReference type="Proteomes" id="UP001246244">
    <property type="component" value="Unassembled WGS sequence"/>
</dbReference>
<reference evidence="4" key="1">
    <citation type="submission" date="2023-07" db="EMBL/GenBank/DDBJ databases">
        <title>Whole-genome sequencing of a new Methanosarcina sp. Z-7115.</title>
        <authorList>
            <person name="Zhilina T.N."/>
            <person name="Merkel A.Y."/>
        </authorList>
    </citation>
    <scope>NUCLEOTIDE SEQUENCE [LARGE SCALE GENOMIC DNA]</scope>
    <source>
        <strain evidence="4">Z-7115</strain>
    </source>
</reference>
<keyword evidence="1" id="KW-0472">Membrane</keyword>
<evidence type="ECO:0000256" key="1">
    <source>
        <dbReference type="SAM" id="Phobius"/>
    </source>
</evidence>
<organism evidence="3 4">
    <name type="scientific">Methanosarcina baikalica</name>
    <dbReference type="NCBI Taxonomy" id="3073890"/>
    <lineage>
        <taxon>Archaea</taxon>
        <taxon>Methanobacteriati</taxon>
        <taxon>Methanobacteriota</taxon>
        <taxon>Stenosarchaea group</taxon>
        <taxon>Methanomicrobia</taxon>
        <taxon>Methanosarcinales</taxon>
        <taxon>Methanosarcinaceae</taxon>
        <taxon>Methanosarcina</taxon>
    </lineage>
</organism>
<keyword evidence="1" id="KW-1133">Transmembrane helix</keyword>
<name>A0ABU2D5Q0_9EURY</name>
<keyword evidence="1" id="KW-0812">Transmembrane</keyword>
<dbReference type="Pfam" id="PF11127">
    <property type="entry name" value="YgaP-like_TM"/>
    <property type="match status" value="1"/>
</dbReference>
<dbReference type="EMBL" id="JAVKPK010000131">
    <property type="protein sequence ID" value="MDR7667309.1"/>
    <property type="molecule type" value="Genomic_DNA"/>
</dbReference>
<evidence type="ECO:0000259" key="2">
    <source>
        <dbReference type="Pfam" id="PF11127"/>
    </source>
</evidence>
<sequence length="85" mass="9710">MEENVGGFDLLFRTIFGILAIIALATGFVKRSPWKWIIAAIAFTGLFSSILKHCTPYSILGISTAEINKSPIQEVYFYEQYIRRY</sequence>